<feature type="transmembrane region" description="Helical" evidence="1">
    <location>
        <begin position="74"/>
        <end position="99"/>
    </location>
</feature>
<dbReference type="AlphaFoldDB" id="A0AAD5UQB7"/>
<evidence type="ECO:0000313" key="2">
    <source>
        <dbReference type="EMBL" id="KAJ3260972.1"/>
    </source>
</evidence>
<feature type="transmembrane region" description="Helical" evidence="1">
    <location>
        <begin position="41"/>
        <end position="62"/>
    </location>
</feature>
<name>A0AAD5UQB7_9FUNG</name>
<keyword evidence="1" id="KW-0472">Membrane</keyword>
<keyword evidence="1" id="KW-0812">Transmembrane</keyword>
<accession>A0AAD5UQB7</accession>
<sequence length="245" mass="27060">MSDRLISSYLVPVVITLGFSLQKNFQSIHIIFYHAKFKSQFTLIGGVCIMLNFLILLSLTVVQDYTVSPYNLSVQALAVYNFLAGFCYHIVHAVLFYLIMIRMEVVFTKENALYKIYKGACLLGMLLKVVNIVLGIILNAGVINGTFASQIQSPWAKPQSIAAIIAAFYETVTMISASYIFISSIASKLGVPNIKLAKELVMKYAACDYIIMGGLKIYGCVGYVAAIRNNYVPDNIFLSGNGSLR</sequence>
<dbReference type="Proteomes" id="UP001210925">
    <property type="component" value="Unassembled WGS sequence"/>
</dbReference>
<keyword evidence="3" id="KW-1185">Reference proteome</keyword>
<keyword evidence="1" id="KW-1133">Transmembrane helix</keyword>
<feature type="transmembrane region" description="Helical" evidence="1">
    <location>
        <begin position="161"/>
        <end position="182"/>
    </location>
</feature>
<organism evidence="2 3">
    <name type="scientific">Boothiomyces macroporosus</name>
    <dbReference type="NCBI Taxonomy" id="261099"/>
    <lineage>
        <taxon>Eukaryota</taxon>
        <taxon>Fungi</taxon>
        <taxon>Fungi incertae sedis</taxon>
        <taxon>Chytridiomycota</taxon>
        <taxon>Chytridiomycota incertae sedis</taxon>
        <taxon>Chytridiomycetes</taxon>
        <taxon>Rhizophydiales</taxon>
        <taxon>Terramycetaceae</taxon>
        <taxon>Boothiomyces</taxon>
    </lineage>
</organism>
<proteinExistence type="predicted"/>
<protein>
    <submittedName>
        <fullName evidence="2">Uncharacterized protein</fullName>
    </submittedName>
</protein>
<evidence type="ECO:0000313" key="3">
    <source>
        <dbReference type="Proteomes" id="UP001210925"/>
    </source>
</evidence>
<dbReference type="EMBL" id="JADGKB010000008">
    <property type="protein sequence ID" value="KAJ3260972.1"/>
    <property type="molecule type" value="Genomic_DNA"/>
</dbReference>
<feature type="transmembrane region" description="Helical" evidence="1">
    <location>
        <begin position="120"/>
        <end position="141"/>
    </location>
</feature>
<evidence type="ECO:0000256" key="1">
    <source>
        <dbReference type="SAM" id="Phobius"/>
    </source>
</evidence>
<gene>
    <name evidence="2" type="ORF">HK103_006927</name>
</gene>
<comment type="caution">
    <text evidence="2">The sequence shown here is derived from an EMBL/GenBank/DDBJ whole genome shotgun (WGS) entry which is preliminary data.</text>
</comment>
<reference evidence="2" key="1">
    <citation type="submission" date="2020-05" db="EMBL/GenBank/DDBJ databases">
        <title>Phylogenomic resolution of chytrid fungi.</title>
        <authorList>
            <person name="Stajich J.E."/>
            <person name="Amses K."/>
            <person name="Simmons R."/>
            <person name="Seto K."/>
            <person name="Myers J."/>
            <person name="Bonds A."/>
            <person name="Quandt C.A."/>
            <person name="Barry K."/>
            <person name="Liu P."/>
            <person name="Grigoriev I."/>
            <person name="Longcore J.E."/>
            <person name="James T.Y."/>
        </authorList>
    </citation>
    <scope>NUCLEOTIDE SEQUENCE</scope>
    <source>
        <strain evidence="2">PLAUS21</strain>
    </source>
</reference>
<feature type="transmembrane region" description="Helical" evidence="1">
    <location>
        <begin position="6"/>
        <end position="21"/>
    </location>
</feature>